<keyword evidence="3" id="KW-1185">Reference proteome</keyword>
<dbReference type="EMBL" id="KI630171">
    <property type="protein sequence ID" value="EYU46858.1"/>
    <property type="molecule type" value="Genomic_DNA"/>
</dbReference>
<evidence type="ECO:0000313" key="2">
    <source>
        <dbReference type="EMBL" id="EYU46858.1"/>
    </source>
</evidence>
<sequence length="97" mass="11225">MEEVNRISDLPEGLLQRIFYFLSQEDAVRTSVLSKSWRYIWCTRPNFDLSEPNFKGNKHQFISAVENTLQRYTDPNGLSLEEFNLTLSLLGGGDDNH</sequence>
<evidence type="ECO:0000259" key="1">
    <source>
        <dbReference type="PROSITE" id="PS50181"/>
    </source>
</evidence>
<dbReference type="PANTHER" id="PTHR31639">
    <property type="entry name" value="F-BOX PROTEIN-LIKE"/>
    <property type="match status" value="1"/>
</dbReference>
<name>A0A022S4H6_ERYGU</name>
<dbReference type="Gene3D" id="1.20.1280.50">
    <property type="match status" value="1"/>
</dbReference>
<dbReference type="Proteomes" id="UP000030748">
    <property type="component" value="Unassembled WGS sequence"/>
</dbReference>
<dbReference type="AlphaFoldDB" id="A0A022S4H6"/>
<dbReference type="STRING" id="4155.A0A022S4H6"/>
<dbReference type="PROSITE" id="PS50181">
    <property type="entry name" value="FBOX"/>
    <property type="match status" value="1"/>
</dbReference>
<dbReference type="InterPro" id="IPR036047">
    <property type="entry name" value="F-box-like_dom_sf"/>
</dbReference>
<dbReference type="SUPFAM" id="SSF81383">
    <property type="entry name" value="F-box domain"/>
    <property type="match status" value="1"/>
</dbReference>
<gene>
    <name evidence="2" type="ORF">MIMGU_mgv1a017017mg</name>
</gene>
<organism evidence="2 3">
    <name type="scientific">Erythranthe guttata</name>
    <name type="common">Yellow monkey flower</name>
    <name type="synonym">Mimulus guttatus</name>
    <dbReference type="NCBI Taxonomy" id="4155"/>
    <lineage>
        <taxon>Eukaryota</taxon>
        <taxon>Viridiplantae</taxon>
        <taxon>Streptophyta</taxon>
        <taxon>Embryophyta</taxon>
        <taxon>Tracheophyta</taxon>
        <taxon>Spermatophyta</taxon>
        <taxon>Magnoliopsida</taxon>
        <taxon>eudicotyledons</taxon>
        <taxon>Gunneridae</taxon>
        <taxon>Pentapetalae</taxon>
        <taxon>asterids</taxon>
        <taxon>lamiids</taxon>
        <taxon>Lamiales</taxon>
        <taxon>Phrymaceae</taxon>
        <taxon>Erythranthe</taxon>
    </lineage>
</organism>
<protein>
    <recommendedName>
        <fullName evidence="1">F-box domain-containing protein</fullName>
    </recommendedName>
</protein>
<feature type="domain" description="F-box" evidence="1">
    <location>
        <begin position="4"/>
        <end position="40"/>
    </location>
</feature>
<reference evidence="2 3" key="1">
    <citation type="journal article" date="2013" name="Proc. Natl. Acad. Sci. U.S.A.">
        <title>Fine-scale variation in meiotic recombination in Mimulus inferred from population shotgun sequencing.</title>
        <authorList>
            <person name="Hellsten U."/>
            <person name="Wright K.M."/>
            <person name="Jenkins J."/>
            <person name="Shu S."/>
            <person name="Yuan Y."/>
            <person name="Wessler S.R."/>
            <person name="Schmutz J."/>
            <person name="Willis J.H."/>
            <person name="Rokhsar D.S."/>
        </authorList>
    </citation>
    <scope>NUCLEOTIDE SEQUENCE [LARGE SCALE GENOMIC DNA]</scope>
    <source>
        <strain evidence="3">cv. DUN x IM62</strain>
    </source>
</reference>
<dbReference type="InterPro" id="IPR053781">
    <property type="entry name" value="F-box_AtFBL13-like"/>
</dbReference>
<dbReference type="InterPro" id="IPR001810">
    <property type="entry name" value="F-box_dom"/>
</dbReference>
<proteinExistence type="predicted"/>
<dbReference type="CDD" id="cd22160">
    <property type="entry name" value="F-box_AtFBL13-like"/>
    <property type="match status" value="1"/>
</dbReference>
<evidence type="ECO:0000313" key="3">
    <source>
        <dbReference type="Proteomes" id="UP000030748"/>
    </source>
</evidence>
<dbReference type="Pfam" id="PF00646">
    <property type="entry name" value="F-box"/>
    <property type="match status" value="1"/>
</dbReference>
<dbReference type="PANTHER" id="PTHR31639:SF42">
    <property type="entry name" value="OS02G0160200 PROTEIN"/>
    <property type="match status" value="1"/>
</dbReference>
<accession>A0A022S4H6</accession>